<dbReference type="SMART" id="SM00646">
    <property type="entry name" value="Ami_3"/>
    <property type="match status" value="1"/>
</dbReference>
<dbReference type="PANTHER" id="PTHR30404:SF0">
    <property type="entry name" value="N-ACETYLMURAMOYL-L-ALANINE AMIDASE AMIC"/>
    <property type="match status" value="1"/>
</dbReference>
<organism evidence="4 5">
    <name type="scientific">Sporomusa silvacetica DSM 10669</name>
    <dbReference type="NCBI Taxonomy" id="1123289"/>
    <lineage>
        <taxon>Bacteria</taxon>
        <taxon>Bacillati</taxon>
        <taxon>Bacillota</taxon>
        <taxon>Negativicutes</taxon>
        <taxon>Selenomonadales</taxon>
        <taxon>Sporomusaceae</taxon>
        <taxon>Sporomusa</taxon>
    </lineage>
</organism>
<keyword evidence="1" id="KW-0378">Hydrolase</keyword>
<evidence type="ECO:0000259" key="3">
    <source>
        <dbReference type="SMART" id="SM00646"/>
    </source>
</evidence>
<dbReference type="PANTHER" id="PTHR30404">
    <property type="entry name" value="N-ACETYLMURAMOYL-L-ALANINE AMIDASE"/>
    <property type="match status" value="1"/>
</dbReference>
<dbReference type="SUPFAM" id="SSF53187">
    <property type="entry name" value="Zn-dependent exopeptidases"/>
    <property type="match status" value="1"/>
</dbReference>
<keyword evidence="5" id="KW-1185">Reference proteome</keyword>
<feature type="chain" id="PRO_5047157442" description="MurNAc-LAA domain-containing protein" evidence="2">
    <location>
        <begin position="25"/>
        <end position="364"/>
    </location>
</feature>
<dbReference type="InterPro" id="IPR002508">
    <property type="entry name" value="MurNAc-LAA_cat"/>
</dbReference>
<evidence type="ECO:0000256" key="1">
    <source>
        <dbReference type="ARBA" id="ARBA00022801"/>
    </source>
</evidence>
<accession>A0ABZ3IE65</accession>
<dbReference type="InterPro" id="IPR050695">
    <property type="entry name" value="N-acetylmuramoyl_amidase_3"/>
</dbReference>
<name>A0ABZ3IE65_9FIRM</name>
<sequence length="364" mass="39784">MPVFASYVTLFIAILFLVSPVSAAADLAETLPASVVAVKTFQLEHKDVVAVAVETQLPAASVSDPLAYTFEPQYHITERNSILTLTVAAQSTLPADTNAAALIKFSPRLTRLATMPDNKNDFILTAAYSSRNATAAVTTVKRKRVIQPDDTIIFRTYLVLTFSDTLTTPPPKTIVLDPGHGGTALGATSNYLLEKELNLDITLLSRDIFRQHGYDVYMTRTDDSNPSLLDRADAANILQADAFLAIHNNSMPTDMPDAARKLYRGTTALYNSSALKPAKELATLLANELAGTLHLHQYPLQDRPGLVVLNSSWVPAVIVEVAMMPHPQDAKLLSQRVYRQQAAQAIFQATDKYFSLTALATRRN</sequence>
<reference evidence="4" key="1">
    <citation type="submission" date="2024-05" db="EMBL/GenBank/DDBJ databases">
        <title>Isolation and characterization of Sporomusa carbonis sp. nov., a carboxydotrophic hydrogenogen in the genus of Sporomusa isolated from a charcoal burning pile.</title>
        <authorList>
            <person name="Boeer T."/>
            <person name="Rosenbaum F."/>
            <person name="Eysell L."/>
            <person name="Mueller V."/>
            <person name="Daniel R."/>
            <person name="Poehlein A."/>
        </authorList>
    </citation>
    <scope>NUCLEOTIDE SEQUENCE [LARGE SCALE GENOMIC DNA]</scope>
    <source>
        <strain evidence="4">DSM 10669</strain>
    </source>
</reference>
<gene>
    <name evidence="4" type="ORF">SPSIL_000570</name>
</gene>
<dbReference type="EMBL" id="CP155573">
    <property type="protein sequence ID" value="XFO63970.1"/>
    <property type="molecule type" value="Genomic_DNA"/>
</dbReference>
<feature type="signal peptide" evidence="2">
    <location>
        <begin position="1"/>
        <end position="24"/>
    </location>
</feature>
<dbReference type="CDD" id="cd02696">
    <property type="entry name" value="MurNAc-LAA"/>
    <property type="match status" value="1"/>
</dbReference>
<dbReference type="Proteomes" id="UP000216752">
    <property type="component" value="Chromosome"/>
</dbReference>
<protein>
    <recommendedName>
        <fullName evidence="3">MurNAc-LAA domain-containing protein</fullName>
    </recommendedName>
</protein>
<dbReference type="Pfam" id="PF01520">
    <property type="entry name" value="Amidase_3"/>
    <property type="match status" value="1"/>
</dbReference>
<dbReference type="RefSeq" id="WP_094603035.1">
    <property type="nucleotide sequence ID" value="NZ_CP155573.1"/>
</dbReference>
<evidence type="ECO:0000313" key="4">
    <source>
        <dbReference type="EMBL" id="XFO63970.1"/>
    </source>
</evidence>
<evidence type="ECO:0000256" key="2">
    <source>
        <dbReference type="SAM" id="SignalP"/>
    </source>
</evidence>
<evidence type="ECO:0000313" key="5">
    <source>
        <dbReference type="Proteomes" id="UP000216752"/>
    </source>
</evidence>
<keyword evidence="2" id="KW-0732">Signal</keyword>
<dbReference type="Gene3D" id="3.40.630.40">
    <property type="entry name" value="Zn-dependent exopeptidases"/>
    <property type="match status" value="1"/>
</dbReference>
<feature type="domain" description="MurNAc-LAA" evidence="3">
    <location>
        <begin position="232"/>
        <end position="351"/>
    </location>
</feature>
<proteinExistence type="predicted"/>